<dbReference type="EMBL" id="MLJW01000548">
    <property type="protein sequence ID" value="OIQ85385.1"/>
    <property type="molecule type" value="Genomic_DNA"/>
</dbReference>
<name>A0A1J5QP61_9ZZZZ</name>
<accession>A0A1J5QP61</accession>
<evidence type="ECO:0000313" key="1">
    <source>
        <dbReference type="EMBL" id="OIQ85385.1"/>
    </source>
</evidence>
<organism evidence="1">
    <name type="scientific">mine drainage metagenome</name>
    <dbReference type="NCBI Taxonomy" id="410659"/>
    <lineage>
        <taxon>unclassified sequences</taxon>
        <taxon>metagenomes</taxon>
        <taxon>ecological metagenomes</taxon>
    </lineage>
</organism>
<dbReference type="AlphaFoldDB" id="A0A1J5QP61"/>
<reference evidence="1" key="1">
    <citation type="submission" date="2016-10" db="EMBL/GenBank/DDBJ databases">
        <title>Sequence of Gallionella enrichment culture.</title>
        <authorList>
            <person name="Poehlein A."/>
            <person name="Muehling M."/>
            <person name="Daniel R."/>
        </authorList>
    </citation>
    <scope>NUCLEOTIDE SEQUENCE</scope>
</reference>
<proteinExistence type="predicted"/>
<gene>
    <name evidence="1" type="ORF">GALL_327790</name>
</gene>
<sequence>MNILKTHTQATSEANTFRVYWTNSTNRLGGLIGVRVTANMQDAHIAAELAAMQHLLEERGVLGSHLVGNANTKLVVSLGAIKKLRRSQSDKSHLAPYASFLTTRFAGCTISVDKDTHWFEGYTPGTTEDLLVGDPRRETLKVTGLGNVGVTQHVLGRFADRFLPELSQDKLAQMAWKKLKEIAGDPTVREVTRQGLWVGAKYAHHGKQEGRYFLNARRNLVLVITDNPGQGKRLVTAYPATRQFHALPIAA</sequence>
<protein>
    <submittedName>
        <fullName evidence="1">Uncharacterized protein</fullName>
    </submittedName>
</protein>
<comment type="caution">
    <text evidence="1">The sequence shown here is derived from an EMBL/GenBank/DDBJ whole genome shotgun (WGS) entry which is preliminary data.</text>
</comment>